<dbReference type="InterPro" id="IPR037401">
    <property type="entry name" value="SnoaL-like"/>
</dbReference>
<dbReference type="EMBL" id="JAKJXP020000139">
    <property type="protein sequence ID" value="KAK7743345.1"/>
    <property type="molecule type" value="Genomic_DNA"/>
</dbReference>
<keyword evidence="3" id="KW-1185">Reference proteome</keyword>
<dbReference type="AlphaFoldDB" id="A0AAN9YHZ3"/>
<reference evidence="2 3" key="1">
    <citation type="submission" date="2024-02" db="EMBL/GenBank/DDBJ databases">
        <title>De novo assembly and annotation of 12 fungi associated with fruit tree decline syndrome in Ontario, Canada.</title>
        <authorList>
            <person name="Sulman M."/>
            <person name="Ellouze W."/>
            <person name="Ilyukhin E."/>
        </authorList>
    </citation>
    <scope>NUCLEOTIDE SEQUENCE [LARGE SCALE GENOMIC DNA]</scope>
    <source>
        <strain evidence="2 3">M11/M66-122</strain>
    </source>
</reference>
<evidence type="ECO:0000313" key="2">
    <source>
        <dbReference type="EMBL" id="KAK7743345.1"/>
    </source>
</evidence>
<dbReference type="Proteomes" id="UP001320420">
    <property type="component" value="Unassembled WGS sequence"/>
</dbReference>
<organism evidence="2 3">
    <name type="scientific">Diatrype stigma</name>
    <dbReference type="NCBI Taxonomy" id="117547"/>
    <lineage>
        <taxon>Eukaryota</taxon>
        <taxon>Fungi</taxon>
        <taxon>Dikarya</taxon>
        <taxon>Ascomycota</taxon>
        <taxon>Pezizomycotina</taxon>
        <taxon>Sordariomycetes</taxon>
        <taxon>Xylariomycetidae</taxon>
        <taxon>Xylariales</taxon>
        <taxon>Diatrypaceae</taxon>
        <taxon>Diatrype</taxon>
    </lineage>
</organism>
<accession>A0AAN9YHZ3</accession>
<gene>
    <name evidence="2" type="ORF">SLS62_010668</name>
</gene>
<evidence type="ECO:0000259" key="1">
    <source>
        <dbReference type="Pfam" id="PF13577"/>
    </source>
</evidence>
<dbReference type="Pfam" id="PF13577">
    <property type="entry name" value="SnoaL_4"/>
    <property type="match status" value="1"/>
</dbReference>
<proteinExistence type="predicted"/>
<dbReference type="InterPro" id="IPR032710">
    <property type="entry name" value="NTF2-like_dom_sf"/>
</dbReference>
<name>A0AAN9YHZ3_9PEZI</name>
<dbReference type="Gene3D" id="3.10.450.50">
    <property type="match status" value="1"/>
</dbReference>
<evidence type="ECO:0000313" key="3">
    <source>
        <dbReference type="Proteomes" id="UP001320420"/>
    </source>
</evidence>
<sequence length="186" mass="20585">MTSPYDIQTYLLDRANIHDTVTRMAICIDTRSTEGMVRDVYAPQVEIDYTSLLGGEPSRMTGEAWARSLEPMGEAFDSTQHVYTSFLIELPQPSSPSSPARNASARPDSCTVVAYGCAHMTRKGAEGDSMIHNGGIVYFEVTRLGELEEQGKNPWRISKQRAVKIWEEGNKELMKPLAAISAPISE</sequence>
<dbReference type="SUPFAM" id="SSF54427">
    <property type="entry name" value="NTF2-like"/>
    <property type="match status" value="1"/>
</dbReference>
<comment type="caution">
    <text evidence="2">The sequence shown here is derived from an EMBL/GenBank/DDBJ whole genome shotgun (WGS) entry which is preliminary data.</text>
</comment>
<feature type="domain" description="SnoaL-like" evidence="1">
    <location>
        <begin position="10"/>
        <end position="159"/>
    </location>
</feature>
<protein>
    <recommendedName>
        <fullName evidence="1">SnoaL-like domain-containing protein</fullName>
    </recommendedName>
</protein>